<dbReference type="PANTHER" id="PTHR11579:SF0">
    <property type="entry name" value="PROTEIN-L-ISOASPARTATE(D-ASPARTATE) O-METHYLTRANSFERASE"/>
    <property type="match status" value="1"/>
</dbReference>
<keyword evidence="6" id="KW-0489">Methyltransferase</keyword>
<feature type="compositionally biased region" description="Low complexity" evidence="9">
    <location>
        <begin position="549"/>
        <end position="565"/>
    </location>
</feature>
<keyword evidence="8" id="KW-0949">S-adenosyl-L-methionine</keyword>
<dbReference type="InterPro" id="IPR011333">
    <property type="entry name" value="SKP1/BTB/POZ_sf"/>
</dbReference>
<evidence type="ECO:0000313" key="11">
    <source>
        <dbReference type="EMBL" id="CAE0502806.1"/>
    </source>
</evidence>
<evidence type="ECO:0000256" key="1">
    <source>
        <dbReference type="ARBA" id="ARBA00004496"/>
    </source>
</evidence>
<dbReference type="EMBL" id="HBIP01029589">
    <property type="protein sequence ID" value="CAE0502806.1"/>
    <property type="molecule type" value="Transcribed_RNA"/>
</dbReference>
<comment type="pathway">
    <text evidence="2">Protein modification; protein ubiquitination.</text>
</comment>
<dbReference type="InterPro" id="IPR000210">
    <property type="entry name" value="BTB/POZ_dom"/>
</dbReference>
<evidence type="ECO:0000256" key="8">
    <source>
        <dbReference type="ARBA" id="ARBA00022691"/>
    </source>
</evidence>
<dbReference type="CDD" id="cd02440">
    <property type="entry name" value="AdoMet_MTases"/>
    <property type="match status" value="1"/>
</dbReference>
<keyword evidence="5" id="KW-0963">Cytoplasm</keyword>
<dbReference type="Gene3D" id="3.30.710.10">
    <property type="entry name" value="Potassium Channel Kv1.1, Chain A"/>
    <property type="match status" value="1"/>
</dbReference>
<dbReference type="AlphaFoldDB" id="A0A7S3R5E9"/>
<dbReference type="EC" id="2.1.1.77" evidence="4"/>
<dbReference type="SUPFAM" id="SSF54695">
    <property type="entry name" value="POZ domain"/>
    <property type="match status" value="1"/>
</dbReference>
<dbReference type="SUPFAM" id="SSF53335">
    <property type="entry name" value="S-adenosyl-L-methionine-dependent methyltransferases"/>
    <property type="match status" value="1"/>
</dbReference>
<name>A0A7S3R5E9_DUNTE</name>
<comment type="subcellular location">
    <subcellularLocation>
        <location evidence="1">Cytoplasm</location>
    </subcellularLocation>
</comment>
<reference evidence="11" key="1">
    <citation type="submission" date="2021-01" db="EMBL/GenBank/DDBJ databases">
        <authorList>
            <person name="Corre E."/>
            <person name="Pelletier E."/>
            <person name="Niang G."/>
            <person name="Scheremetjew M."/>
            <person name="Finn R."/>
            <person name="Kale V."/>
            <person name="Holt S."/>
            <person name="Cochrane G."/>
            <person name="Meng A."/>
            <person name="Brown T."/>
            <person name="Cohen L."/>
        </authorList>
    </citation>
    <scope>NUCLEOTIDE SEQUENCE</scope>
    <source>
        <strain evidence="11">CCMP1320</strain>
    </source>
</reference>
<protein>
    <recommendedName>
        <fullName evidence="4">protein-L-isoaspartate(D-aspartate) O-methyltransferase</fullName>
        <ecNumber evidence="4">2.1.1.77</ecNumber>
    </recommendedName>
</protein>
<evidence type="ECO:0000256" key="3">
    <source>
        <dbReference type="ARBA" id="ARBA00005369"/>
    </source>
</evidence>
<feature type="region of interest" description="Disordered" evidence="9">
    <location>
        <begin position="545"/>
        <end position="639"/>
    </location>
</feature>
<dbReference type="CDD" id="cd14733">
    <property type="entry name" value="BACK"/>
    <property type="match status" value="1"/>
</dbReference>
<evidence type="ECO:0000256" key="9">
    <source>
        <dbReference type="SAM" id="MobiDB-lite"/>
    </source>
</evidence>
<dbReference type="PROSITE" id="PS50097">
    <property type="entry name" value="BTB"/>
    <property type="match status" value="1"/>
</dbReference>
<feature type="domain" description="BTB" evidence="10">
    <location>
        <begin position="441"/>
        <end position="493"/>
    </location>
</feature>
<feature type="region of interest" description="Disordered" evidence="9">
    <location>
        <begin position="344"/>
        <end position="385"/>
    </location>
</feature>
<organism evidence="11">
    <name type="scientific">Dunaliella tertiolecta</name>
    <name type="common">Green alga</name>
    <dbReference type="NCBI Taxonomy" id="3047"/>
    <lineage>
        <taxon>Eukaryota</taxon>
        <taxon>Viridiplantae</taxon>
        <taxon>Chlorophyta</taxon>
        <taxon>core chlorophytes</taxon>
        <taxon>Chlorophyceae</taxon>
        <taxon>CS clade</taxon>
        <taxon>Chlamydomonadales</taxon>
        <taxon>Dunaliellaceae</taxon>
        <taxon>Dunaliella</taxon>
    </lineage>
</organism>
<proteinExistence type="inferred from homology"/>
<evidence type="ECO:0000256" key="7">
    <source>
        <dbReference type="ARBA" id="ARBA00022679"/>
    </source>
</evidence>
<comment type="similarity">
    <text evidence="3">Belongs to the methyltransferase superfamily. L-isoaspartyl/D-aspartyl protein methyltransferase family.</text>
</comment>
<keyword evidence="7" id="KW-0808">Transferase</keyword>
<dbReference type="Pfam" id="PF00651">
    <property type="entry name" value="BTB"/>
    <property type="match status" value="1"/>
</dbReference>
<gene>
    <name evidence="11" type="ORF">DTER00134_LOCUS17879</name>
</gene>
<accession>A0A7S3R5E9</accession>
<evidence type="ECO:0000256" key="4">
    <source>
        <dbReference type="ARBA" id="ARBA00011890"/>
    </source>
</evidence>
<dbReference type="GO" id="GO:0032259">
    <property type="term" value="P:methylation"/>
    <property type="evidence" value="ECO:0007669"/>
    <property type="project" value="UniProtKB-KW"/>
</dbReference>
<feature type="compositionally biased region" description="Low complexity" evidence="9">
    <location>
        <begin position="600"/>
        <end position="614"/>
    </location>
</feature>
<evidence type="ECO:0000256" key="2">
    <source>
        <dbReference type="ARBA" id="ARBA00004906"/>
    </source>
</evidence>
<dbReference type="Pfam" id="PF01135">
    <property type="entry name" value="PCMT"/>
    <property type="match status" value="1"/>
</dbReference>
<dbReference type="SMART" id="SM00225">
    <property type="entry name" value="BTB"/>
    <property type="match status" value="1"/>
</dbReference>
<dbReference type="Gene3D" id="3.40.50.150">
    <property type="entry name" value="Vaccinia Virus protein VP39"/>
    <property type="match status" value="1"/>
</dbReference>
<evidence type="ECO:0000256" key="5">
    <source>
        <dbReference type="ARBA" id="ARBA00022490"/>
    </source>
</evidence>
<dbReference type="Gene3D" id="1.25.40.420">
    <property type="match status" value="1"/>
</dbReference>
<dbReference type="GO" id="GO:0004719">
    <property type="term" value="F:protein-L-isoaspartate (D-aspartate) O-methyltransferase activity"/>
    <property type="evidence" value="ECO:0007669"/>
    <property type="project" value="UniProtKB-EC"/>
</dbReference>
<dbReference type="PANTHER" id="PTHR11579">
    <property type="entry name" value="PROTEIN-L-ISOASPARTATE O-METHYLTRANSFERASE"/>
    <property type="match status" value="1"/>
</dbReference>
<dbReference type="GO" id="GO:0005737">
    <property type="term" value="C:cytoplasm"/>
    <property type="evidence" value="ECO:0007669"/>
    <property type="project" value="UniProtKB-SubCell"/>
</dbReference>
<sequence>MSSDSEHEGDDEGVRVLPGLRRIAIQDFFRELRTRHSARNNDELVQRLSESESLHNDAVRRALLACPRSMFVPRGYRDEAYMDAPIRVEELGFNISAPHMHASGLCSLDLQPGDRVLDVGAGCGIISAAAAFLVGKGGEVVGIDIRQSCVDMCISNCERLRQENPEWAEVSAPIHFINHNVFIPASRFAGRFTKIHVGATCPRGRLREFLKFLAPEGGTILAPVDQELLLLSRSASGDVRTRVISQVRFTELEVPRDVDIVLSVLKEEKQAVRTIQTPPSRYEADLIEAGVEPAKASQAAAAVRGALAPPPSSPPPLPYQPPNHIVNRTDAAAEVLETNGSEQMDAAAAVDTSGVESTGGRRVSEPEGGAGGGKRHKTGASPRHGLPSLRYLNFAQSQLGLGPPDCELTGVASFQTLKAAGGGKDESQQQQLQGPDQQWRLPAHRALLGARSEHFRARFDSGMKDASLSSFSVPEGISIDTITALLQYIYTDQGVDDVPLELMGELLHVSCYYGCPYLTSLCEVRLMTMLLRPIEAGAPARVAANDHNGSAPSHGPARGAAAAVAVGGGDGSFPASAEEGSTKEGTEGIENAAGRKTRSGEGPSSSSGSRGPSPAQAKRQKKQRLEQQMAQERAEQQAQHQALQQAQAVADDLAAQLLVLAEEARLEKLKQVCLSYIVERFEAVRTSEAWAALPRPLVDEVASHCCAQSIHMLHMLQTLSLGGQESSSDDD</sequence>
<evidence type="ECO:0000259" key="10">
    <source>
        <dbReference type="PROSITE" id="PS50097"/>
    </source>
</evidence>
<dbReference type="CDD" id="cd18186">
    <property type="entry name" value="BTB_POZ_ZBTB_KLHL-like"/>
    <property type="match status" value="1"/>
</dbReference>
<feature type="compositionally biased region" description="Low complexity" evidence="9">
    <location>
        <begin position="626"/>
        <end position="639"/>
    </location>
</feature>
<dbReference type="InterPro" id="IPR000682">
    <property type="entry name" value="PCMT"/>
</dbReference>
<evidence type="ECO:0000256" key="6">
    <source>
        <dbReference type="ARBA" id="ARBA00022603"/>
    </source>
</evidence>
<dbReference type="InterPro" id="IPR029063">
    <property type="entry name" value="SAM-dependent_MTases_sf"/>
</dbReference>